<dbReference type="Pfam" id="PF17189">
    <property type="entry name" value="Glyco_hydro_30C"/>
    <property type="match status" value="1"/>
</dbReference>
<dbReference type="InterPro" id="IPR033453">
    <property type="entry name" value="Glyco_hydro_30_TIM-barrel"/>
</dbReference>
<dbReference type="SUPFAM" id="SSF50405">
    <property type="entry name" value="Actin-crosslinking proteins"/>
    <property type="match status" value="1"/>
</dbReference>
<evidence type="ECO:0000256" key="2">
    <source>
        <dbReference type="ARBA" id="ARBA00022729"/>
    </source>
</evidence>
<dbReference type="CDD" id="cd00257">
    <property type="entry name" value="beta-trefoil_FSCN-like"/>
    <property type="match status" value="1"/>
</dbReference>
<dbReference type="Proteomes" id="UP000267798">
    <property type="component" value="Unassembled WGS sequence"/>
</dbReference>
<keyword evidence="2 5" id="KW-0732">Signal</keyword>
<name>A0A3A6PL68_9BACL</name>
<comment type="similarity">
    <text evidence="1 4">Belongs to the glycosyl hydrolase 30 family.</text>
</comment>
<dbReference type="InterPro" id="IPR017853">
    <property type="entry name" value="GH"/>
</dbReference>
<evidence type="ECO:0000313" key="8">
    <source>
        <dbReference type="EMBL" id="RJX36813.1"/>
    </source>
</evidence>
<dbReference type="AlphaFoldDB" id="A0A3A6PL68"/>
<organism evidence="8 9">
    <name type="scientific">Paenibacillus pinisoli</name>
    <dbReference type="NCBI Taxonomy" id="1276110"/>
    <lineage>
        <taxon>Bacteria</taxon>
        <taxon>Bacillati</taxon>
        <taxon>Bacillota</taxon>
        <taxon>Bacilli</taxon>
        <taxon>Bacillales</taxon>
        <taxon>Paenibacillaceae</taxon>
        <taxon>Paenibacillus</taxon>
    </lineage>
</organism>
<feature type="signal peptide" evidence="5">
    <location>
        <begin position="1"/>
        <end position="34"/>
    </location>
</feature>
<reference evidence="8 9" key="1">
    <citation type="submission" date="2018-09" db="EMBL/GenBank/DDBJ databases">
        <title>Paenibacillus aracenensis nov. sp. isolated from a cave in southern Spain.</title>
        <authorList>
            <person name="Jurado V."/>
            <person name="Gutierrez-Patricio S."/>
            <person name="Gonzalez-Pimentel J.L."/>
            <person name="Miller A.Z."/>
            <person name="Laiz L."/>
            <person name="Saiz-Jimenez C."/>
        </authorList>
    </citation>
    <scope>NUCLEOTIDE SEQUENCE [LARGE SCALE GENOMIC DNA]</scope>
    <source>
        <strain evidence="8 9">JCM 19203</strain>
    </source>
</reference>
<proteinExistence type="inferred from homology"/>
<dbReference type="InterPro" id="IPR033452">
    <property type="entry name" value="GH30_C"/>
</dbReference>
<accession>A0A3A6PL68</accession>
<dbReference type="PANTHER" id="PTHR11069">
    <property type="entry name" value="GLUCOSYLCERAMIDASE"/>
    <property type="match status" value="1"/>
</dbReference>
<keyword evidence="3 4" id="KW-0378">Hydrolase</keyword>
<keyword evidence="4" id="KW-0326">Glycosidase</keyword>
<dbReference type="SUPFAM" id="SSF51445">
    <property type="entry name" value="(Trans)glycosidases"/>
    <property type="match status" value="1"/>
</dbReference>
<dbReference type="Gene3D" id="3.20.20.80">
    <property type="entry name" value="Glycosidases"/>
    <property type="match status" value="1"/>
</dbReference>
<evidence type="ECO:0000256" key="3">
    <source>
        <dbReference type="ARBA" id="ARBA00022801"/>
    </source>
</evidence>
<feature type="domain" description="Glycosyl hydrolase family 30 TIM-barrel" evidence="6">
    <location>
        <begin position="83"/>
        <end position="414"/>
    </location>
</feature>
<feature type="domain" description="Glycosyl hydrolase family 30 beta sandwich" evidence="7">
    <location>
        <begin position="417"/>
        <end position="476"/>
    </location>
</feature>
<dbReference type="EMBL" id="QXQB01000008">
    <property type="protein sequence ID" value="RJX36813.1"/>
    <property type="molecule type" value="Genomic_DNA"/>
</dbReference>
<dbReference type="PRINTS" id="PR00843">
    <property type="entry name" value="GLHYDRLASE30"/>
</dbReference>
<protein>
    <submittedName>
        <fullName evidence="8">Glucan endo-1,6-beta-glucosidase</fullName>
    </submittedName>
</protein>
<dbReference type="Gene3D" id="2.60.40.1180">
    <property type="entry name" value="Golgi alpha-mannosidase II"/>
    <property type="match status" value="1"/>
</dbReference>
<evidence type="ECO:0000313" key="9">
    <source>
        <dbReference type="Proteomes" id="UP000267798"/>
    </source>
</evidence>
<dbReference type="InterPro" id="IPR001139">
    <property type="entry name" value="Glyco_hydro_30"/>
</dbReference>
<dbReference type="GO" id="GO:0006680">
    <property type="term" value="P:glucosylceramide catabolic process"/>
    <property type="evidence" value="ECO:0007669"/>
    <property type="project" value="TreeGrafter"/>
</dbReference>
<feature type="chain" id="PRO_5017335394" evidence="5">
    <location>
        <begin position="35"/>
        <end position="615"/>
    </location>
</feature>
<dbReference type="SUPFAM" id="SSF51011">
    <property type="entry name" value="Glycosyl hydrolase domain"/>
    <property type="match status" value="1"/>
</dbReference>
<evidence type="ECO:0000256" key="4">
    <source>
        <dbReference type="RuleBase" id="RU361188"/>
    </source>
</evidence>
<evidence type="ECO:0000259" key="6">
    <source>
        <dbReference type="Pfam" id="PF02055"/>
    </source>
</evidence>
<evidence type="ECO:0000256" key="1">
    <source>
        <dbReference type="ARBA" id="ARBA00005382"/>
    </source>
</evidence>
<sequence>MIILMKRSVFMLRFIKLALSFSLIMLLLVPSVSAAGETVEVWTTNESLSKALTREANVSFSPDSGSVPLTIDVNENIAYQQMDGFGVSITDASAWLLTYRLSNAKRAEVYERLFGNSGIGLSLLRQTIGASDFNWEIYSYNDTANDPNLNNFSIARDMPYIVPRVQQALSVNPQLKVMAAAWSPPGWMKAGQNPSATHPMNTGYLQPQYYGSYANYLVKFIQAYQAQGIPIYAISPLNEPGLQLNHYPTTYMSVTDQINFIKNNLGPSIQQAGLNTKIMGYDFNWDNTSFPDQLLADSAASNYIAGTAYHHYGGSPTAMSTIRDKYPTKDIWFTEGGFGTWNPSFDNMMWELITIPRNWSKSFIAWNLALDQNNGPTVLTNSINHGMLLIRSDGTDQVTYRNQYYAIGQFSKFVVPGAHRIASPTYNNLQNVAFKNPDGSKVVVAYNNQSSSQTVKVKWGNQSFTYNIPAKTAITFKWHGTVAGANPVVAIKAQVNQLYVAAENGGSASLIANRTAAGTWEKFERINLGNNNVAFRSLANGKYVTAENAGSSPLIARSDTIGTWETFQLSNVSGGVTLRAAANNQFVSAENAGASPLIANRATASGWETFILETQ</sequence>
<dbReference type="Pfam" id="PF02055">
    <property type="entry name" value="Glyco_hydro_30"/>
    <property type="match status" value="1"/>
</dbReference>
<dbReference type="PANTHER" id="PTHR11069:SF23">
    <property type="entry name" value="LYSOSOMAL ACID GLUCOSYLCERAMIDASE"/>
    <property type="match status" value="1"/>
</dbReference>
<evidence type="ECO:0000259" key="7">
    <source>
        <dbReference type="Pfam" id="PF17189"/>
    </source>
</evidence>
<dbReference type="GO" id="GO:0004348">
    <property type="term" value="F:glucosylceramidase activity"/>
    <property type="evidence" value="ECO:0007669"/>
    <property type="project" value="InterPro"/>
</dbReference>
<dbReference type="OrthoDB" id="9806701at2"/>
<comment type="caution">
    <text evidence="8">The sequence shown here is derived from an EMBL/GenBank/DDBJ whole genome shotgun (WGS) entry which is preliminary data.</text>
</comment>
<keyword evidence="9" id="KW-1185">Reference proteome</keyword>
<gene>
    <name evidence="8" type="ORF">D3P09_25195</name>
</gene>
<dbReference type="GO" id="GO:0016020">
    <property type="term" value="C:membrane"/>
    <property type="evidence" value="ECO:0007669"/>
    <property type="project" value="GOC"/>
</dbReference>
<dbReference type="InterPro" id="IPR008999">
    <property type="entry name" value="Actin-crosslinking"/>
</dbReference>
<evidence type="ECO:0000256" key="5">
    <source>
        <dbReference type="SAM" id="SignalP"/>
    </source>
</evidence>
<dbReference type="InterPro" id="IPR013780">
    <property type="entry name" value="Glyco_hydro_b"/>
</dbReference>
<dbReference type="Gene3D" id="2.80.10.50">
    <property type="match status" value="1"/>
</dbReference>